<protein>
    <submittedName>
        <fullName evidence="1">Uncharacterized protein</fullName>
    </submittedName>
</protein>
<comment type="caution">
    <text evidence="1">The sequence shown here is derived from an EMBL/GenBank/DDBJ whole genome shotgun (WGS) entry which is preliminary data.</text>
</comment>
<sequence length="102" mass="11222">MANQTVKPHGMNTSHMDRWKEVTGRADTSLVRTGSTSPSSHISFPCRKTQIMPAVMTGFSPIFPGVTTAFPMSFSIEPVVVRFMRVLNSPQHAALIGIRFMA</sequence>
<name>A0AAD4VMN3_PRUDU</name>
<keyword evidence="2" id="KW-1185">Reference proteome</keyword>
<proteinExistence type="predicted"/>
<gene>
    <name evidence="1" type="ORF">L3X38_026333</name>
</gene>
<dbReference type="AlphaFoldDB" id="A0AAD4VMN3"/>
<evidence type="ECO:0000313" key="2">
    <source>
        <dbReference type="Proteomes" id="UP001054821"/>
    </source>
</evidence>
<accession>A0AAD4VMN3</accession>
<dbReference type="EMBL" id="JAJFAZ020000005">
    <property type="protein sequence ID" value="KAI5326937.1"/>
    <property type="molecule type" value="Genomic_DNA"/>
</dbReference>
<dbReference type="Proteomes" id="UP001054821">
    <property type="component" value="Chromosome 5"/>
</dbReference>
<reference evidence="1 2" key="1">
    <citation type="journal article" date="2022" name="G3 (Bethesda)">
        <title>Whole-genome sequence and methylome profiling of the almond [Prunus dulcis (Mill.) D.A. Webb] cultivar 'Nonpareil'.</title>
        <authorList>
            <person name="D'Amico-Willman K.M."/>
            <person name="Ouma W.Z."/>
            <person name="Meulia T."/>
            <person name="Sideli G.M."/>
            <person name="Gradziel T.M."/>
            <person name="Fresnedo-Ramirez J."/>
        </authorList>
    </citation>
    <scope>NUCLEOTIDE SEQUENCE [LARGE SCALE GENOMIC DNA]</scope>
    <source>
        <strain evidence="1">Clone GOH B32 T37-40</strain>
    </source>
</reference>
<evidence type="ECO:0000313" key="1">
    <source>
        <dbReference type="EMBL" id="KAI5326937.1"/>
    </source>
</evidence>
<organism evidence="1 2">
    <name type="scientific">Prunus dulcis</name>
    <name type="common">Almond</name>
    <name type="synonym">Amygdalus dulcis</name>
    <dbReference type="NCBI Taxonomy" id="3755"/>
    <lineage>
        <taxon>Eukaryota</taxon>
        <taxon>Viridiplantae</taxon>
        <taxon>Streptophyta</taxon>
        <taxon>Embryophyta</taxon>
        <taxon>Tracheophyta</taxon>
        <taxon>Spermatophyta</taxon>
        <taxon>Magnoliopsida</taxon>
        <taxon>eudicotyledons</taxon>
        <taxon>Gunneridae</taxon>
        <taxon>Pentapetalae</taxon>
        <taxon>rosids</taxon>
        <taxon>fabids</taxon>
        <taxon>Rosales</taxon>
        <taxon>Rosaceae</taxon>
        <taxon>Amygdaloideae</taxon>
        <taxon>Amygdaleae</taxon>
        <taxon>Prunus</taxon>
    </lineage>
</organism>